<name>A0ABP6MBN6_9ACTN</name>
<accession>A0ABP6MBN6</accession>
<keyword evidence="2" id="KW-1185">Reference proteome</keyword>
<dbReference type="Proteomes" id="UP001501637">
    <property type="component" value="Unassembled WGS sequence"/>
</dbReference>
<evidence type="ECO:0000313" key="1">
    <source>
        <dbReference type="EMBL" id="GAA3088664.1"/>
    </source>
</evidence>
<proteinExistence type="predicted"/>
<comment type="caution">
    <text evidence="1">The sequence shown here is derived from an EMBL/GenBank/DDBJ whole genome shotgun (WGS) entry which is preliminary data.</text>
</comment>
<reference evidence="2" key="1">
    <citation type="journal article" date="2019" name="Int. J. Syst. Evol. Microbiol.">
        <title>The Global Catalogue of Microorganisms (GCM) 10K type strain sequencing project: providing services to taxonomists for standard genome sequencing and annotation.</title>
        <authorList>
            <consortium name="The Broad Institute Genomics Platform"/>
            <consortium name="The Broad Institute Genome Sequencing Center for Infectious Disease"/>
            <person name="Wu L."/>
            <person name="Ma J."/>
        </authorList>
    </citation>
    <scope>NUCLEOTIDE SEQUENCE [LARGE SCALE GENOMIC DNA]</scope>
    <source>
        <strain evidence="2">JCM 9092</strain>
    </source>
</reference>
<evidence type="ECO:0000313" key="2">
    <source>
        <dbReference type="Proteomes" id="UP001501637"/>
    </source>
</evidence>
<organism evidence="1 2">
    <name type="scientific">Streptomyces rectiviolaceus</name>
    <dbReference type="NCBI Taxonomy" id="332591"/>
    <lineage>
        <taxon>Bacteria</taxon>
        <taxon>Bacillati</taxon>
        <taxon>Actinomycetota</taxon>
        <taxon>Actinomycetes</taxon>
        <taxon>Kitasatosporales</taxon>
        <taxon>Streptomycetaceae</taxon>
        <taxon>Streptomyces</taxon>
    </lineage>
</organism>
<dbReference type="EMBL" id="BAAAUG010000021">
    <property type="protein sequence ID" value="GAA3088664.1"/>
    <property type="molecule type" value="Genomic_DNA"/>
</dbReference>
<sequence>MSLKGCTGKERRGEERFQVKARGEAKVDAEIRGHRVLFFGVMGALVFRGHFLWSARCSRPKCLAAPKPGHRPPGLRVVLQHHVPA</sequence>
<gene>
    <name evidence="1" type="ORF">GCM10010449_10470</name>
</gene>
<protein>
    <submittedName>
        <fullName evidence="1">Uncharacterized protein</fullName>
    </submittedName>
</protein>